<sequence>MGISTTQIHGVLTTTTLATLQMNKKRTSVILQMKILLPVLTIDPNGSLIYDGGDMSYGVCPIFEDKMTMICRKGVLDFNLKYGLMSGDGFKFKESDNMTSIDFELKFQNNCSCFAYATTNREKDTGCEIWSTKFIEAHKGNYRQIYMEVEPKRKSTLLL</sequence>
<dbReference type="EMBL" id="JAUESC010000004">
    <property type="protein sequence ID" value="KAK0597697.1"/>
    <property type="molecule type" value="Genomic_DNA"/>
</dbReference>
<feature type="domain" description="Apple" evidence="1">
    <location>
        <begin position="108"/>
        <end position="136"/>
    </location>
</feature>
<dbReference type="Pfam" id="PF08276">
    <property type="entry name" value="PAN_2"/>
    <property type="match status" value="1"/>
</dbReference>
<organism evidence="2 3">
    <name type="scientific">Acer saccharum</name>
    <name type="common">Sugar maple</name>
    <dbReference type="NCBI Taxonomy" id="4024"/>
    <lineage>
        <taxon>Eukaryota</taxon>
        <taxon>Viridiplantae</taxon>
        <taxon>Streptophyta</taxon>
        <taxon>Embryophyta</taxon>
        <taxon>Tracheophyta</taxon>
        <taxon>Spermatophyta</taxon>
        <taxon>Magnoliopsida</taxon>
        <taxon>eudicotyledons</taxon>
        <taxon>Gunneridae</taxon>
        <taxon>Pentapetalae</taxon>
        <taxon>rosids</taxon>
        <taxon>malvids</taxon>
        <taxon>Sapindales</taxon>
        <taxon>Sapindaceae</taxon>
        <taxon>Hippocastanoideae</taxon>
        <taxon>Acereae</taxon>
        <taxon>Acer</taxon>
    </lineage>
</organism>
<keyword evidence="3" id="KW-1185">Reference proteome</keyword>
<gene>
    <name evidence="2" type="ORF">LWI29_027783</name>
</gene>
<accession>A0AA39SP32</accession>
<name>A0AA39SP32_ACESA</name>
<dbReference type="InterPro" id="IPR003609">
    <property type="entry name" value="Pan_app"/>
</dbReference>
<comment type="caution">
    <text evidence="2">The sequence shown here is derived from an EMBL/GenBank/DDBJ whole genome shotgun (WGS) entry which is preliminary data.</text>
</comment>
<evidence type="ECO:0000313" key="3">
    <source>
        <dbReference type="Proteomes" id="UP001168877"/>
    </source>
</evidence>
<protein>
    <recommendedName>
        <fullName evidence="1">Apple domain-containing protein</fullName>
    </recommendedName>
</protein>
<evidence type="ECO:0000313" key="2">
    <source>
        <dbReference type="EMBL" id="KAK0597697.1"/>
    </source>
</evidence>
<reference evidence="2" key="2">
    <citation type="submission" date="2023-06" db="EMBL/GenBank/DDBJ databases">
        <authorList>
            <person name="Swenson N.G."/>
            <person name="Wegrzyn J.L."/>
            <person name="Mcevoy S.L."/>
        </authorList>
    </citation>
    <scope>NUCLEOTIDE SEQUENCE</scope>
    <source>
        <strain evidence="2">NS2018</strain>
        <tissue evidence="2">Leaf</tissue>
    </source>
</reference>
<proteinExistence type="predicted"/>
<reference evidence="2" key="1">
    <citation type="journal article" date="2022" name="Plant J.">
        <title>Strategies of tolerance reflected in two North American maple genomes.</title>
        <authorList>
            <person name="McEvoy S.L."/>
            <person name="Sezen U.U."/>
            <person name="Trouern-Trend A."/>
            <person name="McMahon S.M."/>
            <person name="Schaberg P.G."/>
            <person name="Yang J."/>
            <person name="Wegrzyn J.L."/>
            <person name="Swenson N.G."/>
        </authorList>
    </citation>
    <scope>NUCLEOTIDE SEQUENCE</scope>
    <source>
        <strain evidence="2">NS2018</strain>
    </source>
</reference>
<dbReference type="Proteomes" id="UP001168877">
    <property type="component" value="Unassembled WGS sequence"/>
</dbReference>
<dbReference type="AlphaFoldDB" id="A0AA39SP32"/>
<evidence type="ECO:0000259" key="1">
    <source>
        <dbReference type="Pfam" id="PF08276"/>
    </source>
</evidence>